<feature type="transmembrane region" description="Helical" evidence="10">
    <location>
        <begin position="200"/>
        <end position="227"/>
    </location>
</feature>
<evidence type="ECO:0000313" key="13">
    <source>
        <dbReference type="EMBL" id="CAF3540013.1"/>
    </source>
</evidence>
<protein>
    <recommendedName>
        <fullName evidence="10">Innexin</fullName>
    </recommendedName>
</protein>
<evidence type="ECO:0000256" key="11">
    <source>
        <dbReference type="SAM" id="MobiDB-lite"/>
    </source>
</evidence>
<evidence type="ECO:0000256" key="7">
    <source>
        <dbReference type="ARBA" id="ARBA00023065"/>
    </source>
</evidence>
<dbReference type="PRINTS" id="PR01262">
    <property type="entry name" value="INNEXIN"/>
</dbReference>
<dbReference type="SUPFAM" id="SSF47473">
    <property type="entry name" value="EF-hand"/>
    <property type="match status" value="1"/>
</dbReference>
<dbReference type="Proteomes" id="UP000663836">
    <property type="component" value="Unassembled WGS sequence"/>
</dbReference>
<dbReference type="InterPro" id="IPR018247">
    <property type="entry name" value="EF_Hand_1_Ca_BS"/>
</dbReference>
<evidence type="ECO:0000256" key="10">
    <source>
        <dbReference type="RuleBase" id="RU010713"/>
    </source>
</evidence>
<dbReference type="GO" id="GO:0034220">
    <property type="term" value="P:monoatomic ion transmembrane transport"/>
    <property type="evidence" value="ECO:0007669"/>
    <property type="project" value="UniProtKB-KW"/>
</dbReference>
<dbReference type="EMBL" id="CAJOAX010000210">
    <property type="protein sequence ID" value="CAF3540013.1"/>
    <property type="molecule type" value="Genomic_DNA"/>
</dbReference>
<dbReference type="EMBL" id="CAJOBD010000622">
    <property type="protein sequence ID" value="CAF3697468.1"/>
    <property type="molecule type" value="Genomic_DNA"/>
</dbReference>
<dbReference type="InterPro" id="IPR000990">
    <property type="entry name" value="Innexin"/>
</dbReference>
<keyword evidence="9 10" id="KW-0407">Ion channel</keyword>
<dbReference type="GO" id="GO:0005509">
    <property type="term" value="F:calcium ion binding"/>
    <property type="evidence" value="ECO:0007669"/>
    <property type="project" value="InterPro"/>
</dbReference>
<dbReference type="Gene3D" id="1.10.238.10">
    <property type="entry name" value="EF-hand"/>
    <property type="match status" value="1"/>
</dbReference>
<dbReference type="SMART" id="SM00054">
    <property type="entry name" value="EFh"/>
    <property type="match status" value="1"/>
</dbReference>
<dbReference type="InterPro" id="IPR011992">
    <property type="entry name" value="EF-hand-dom_pair"/>
</dbReference>
<evidence type="ECO:0000313" key="14">
    <source>
        <dbReference type="EMBL" id="CAF3592405.1"/>
    </source>
</evidence>
<evidence type="ECO:0000259" key="12">
    <source>
        <dbReference type="PROSITE" id="PS50222"/>
    </source>
</evidence>
<gene>
    <name evidence="10" type="primary">inx</name>
    <name evidence="14" type="ORF">FNK824_LOCUS2991</name>
    <name evidence="15" type="ORF">JBS370_LOCUS9276</name>
    <name evidence="13" type="ORF">OTI717_LOCUS3756</name>
</gene>
<evidence type="ECO:0000256" key="4">
    <source>
        <dbReference type="ARBA" id="ARBA00022692"/>
    </source>
</evidence>
<name>A0A818MPK7_9BILA</name>
<evidence type="ECO:0000256" key="1">
    <source>
        <dbReference type="ARBA" id="ARBA00004651"/>
    </source>
</evidence>
<keyword evidence="4 10" id="KW-0812">Transmembrane</keyword>
<comment type="function">
    <text evidence="10">Structural component of the gap junctions.</text>
</comment>
<dbReference type="PROSITE" id="PS00018">
    <property type="entry name" value="EF_HAND_1"/>
    <property type="match status" value="1"/>
</dbReference>
<dbReference type="EMBL" id="CAJOBE010000190">
    <property type="protein sequence ID" value="CAF3592405.1"/>
    <property type="molecule type" value="Genomic_DNA"/>
</dbReference>
<dbReference type="AlphaFoldDB" id="A0A818MPK7"/>
<evidence type="ECO:0000256" key="6">
    <source>
        <dbReference type="ARBA" id="ARBA00022989"/>
    </source>
</evidence>
<comment type="caution">
    <text evidence="14">The sequence shown here is derived from an EMBL/GenBank/DDBJ whole genome shotgun (WGS) entry which is preliminary data.</text>
</comment>
<keyword evidence="5" id="KW-0106">Calcium</keyword>
<dbReference type="Proteomes" id="UP000663823">
    <property type="component" value="Unassembled WGS sequence"/>
</dbReference>
<dbReference type="GO" id="GO:0005921">
    <property type="term" value="C:gap junction"/>
    <property type="evidence" value="ECO:0007669"/>
    <property type="project" value="UniProtKB-UniRule"/>
</dbReference>
<organism evidence="14 16">
    <name type="scientific">Rotaria sordida</name>
    <dbReference type="NCBI Taxonomy" id="392033"/>
    <lineage>
        <taxon>Eukaryota</taxon>
        <taxon>Metazoa</taxon>
        <taxon>Spiralia</taxon>
        <taxon>Gnathifera</taxon>
        <taxon>Rotifera</taxon>
        <taxon>Eurotatoria</taxon>
        <taxon>Bdelloidea</taxon>
        <taxon>Philodinida</taxon>
        <taxon>Philodinidae</taxon>
        <taxon>Rotaria</taxon>
    </lineage>
</organism>
<feature type="transmembrane region" description="Helical" evidence="10">
    <location>
        <begin position="102"/>
        <end position="120"/>
    </location>
</feature>
<reference evidence="14" key="1">
    <citation type="submission" date="2021-02" db="EMBL/GenBank/DDBJ databases">
        <authorList>
            <person name="Nowell W R."/>
        </authorList>
    </citation>
    <scope>NUCLEOTIDE SEQUENCE</scope>
</reference>
<comment type="subcellular location">
    <subcellularLocation>
        <location evidence="1 10">Cell membrane</location>
        <topology evidence="1 10">Multi-pass membrane protein</topology>
    </subcellularLocation>
</comment>
<evidence type="ECO:0000256" key="9">
    <source>
        <dbReference type="ARBA" id="ARBA00023303"/>
    </source>
</evidence>
<accession>A0A818MPK7</accession>
<evidence type="ECO:0000256" key="2">
    <source>
        <dbReference type="ARBA" id="ARBA00022448"/>
    </source>
</evidence>
<sequence length="571" mass="66420">MDLFATVSRLPFSVLGPHRSDTCTVDRLNYKYTVIILVIFSIIVSNKQFSSDHIACWVPGHFTRSYEVYSNNICWVSNTYYVATAETLPLDENKKKTRVVKYYQWTPFILLFQAVLFYLPRMLWRSLSAKSGINIVNLVDAALNYQTADRFEDRNKIMTYLTRSIDQYVYMRKRKHKRFDFIRRFLAFILCVPGRRMGSYLLILFFVTKILFIVNSVGQLFLLNIFLGHNFASYGLDLIKKILNGEELTESIYFPRVTMCEFAVRNIQNVHVHTVQCVLPINLFNEKAFLFIWFWLAFLTMCNAYDLLAWFVRSFGRVRYAYIKKRLELMQSDTHLRRTPAKDFIHRYLQHDGVLILRLLAYNSSDLVVTELIQQLWQFYKRVGSGGGTGGPASTTGSAISSAIIPSSSRTGPTGGRQDSPSGQVSKERFVSIFTTLFPTGECYRYSVFLFKNIDRSNTNIIRFEDLITTYSLLIHGSIEDRLGWIFDLYDINKDGIITRMELFQLIASIFQLILPVGKLNYTPIINTIEQRTDELIHAWDIHENGFICKEDFIQYCLQEKIKKYGSSFKL</sequence>
<dbReference type="PROSITE" id="PS50222">
    <property type="entry name" value="EF_HAND_2"/>
    <property type="match status" value="1"/>
</dbReference>
<feature type="region of interest" description="Disordered" evidence="11">
    <location>
        <begin position="405"/>
        <end position="424"/>
    </location>
</feature>
<evidence type="ECO:0000313" key="15">
    <source>
        <dbReference type="EMBL" id="CAF3697468.1"/>
    </source>
</evidence>
<feature type="domain" description="EF-hand" evidence="12">
    <location>
        <begin position="478"/>
        <end position="513"/>
    </location>
</feature>
<keyword evidence="6 10" id="KW-1133">Transmembrane helix</keyword>
<dbReference type="GO" id="GO:0005886">
    <property type="term" value="C:plasma membrane"/>
    <property type="evidence" value="ECO:0007669"/>
    <property type="project" value="UniProtKB-SubCell"/>
</dbReference>
<evidence type="ECO:0000256" key="8">
    <source>
        <dbReference type="ARBA" id="ARBA00023136"/>
    </source>
</evidence>
<dbReference type="PROSITE" id="PS51013">
    <property type="entry name" value="PANNEXIN"/>
    <property type="match status" value="1"/>
</dbReference>
<dbReference type="Proteomes" id="UP000663874">
    <property type="component" value="Unassembled WGS sequence"/>
</dbReference>
<dbReference type="Pfam" id="PF00876">
    <property type="entry name" value="Innexin"/>
    <property type="match status" value="1"/>
</dbReference>
<evidence type="ECO:0000256" key="5">
    <source>
        <dbReference type="ARBA" id="ARBA00022837"/>
    </source>
</evidence>
<proteinExistence type="inferred from homology"/>
<feature type="transmembrane region" description="Helical" evidence="10">
    <location>
        <begin position="28"/>
        <end position="45"/>
    </location>
</feature>
<feature type="transmembrane region" description="Helical" evidence="10">
    <location>
        <begin position="288"/>
        <end position="312"/>
    </location>
</feature>
<keyword evidence="3" id="KW-1003">Cell membrane</keyword>
<comment type="similarity">
    <text evidence="10">Belongs to the pannexin family.</text>
</comment>
<keyword evidence="2 10" id="KW-0813">Transport</keyword>
<dbReference type="CDD" id="cd00051">
    <property type="entry name" value="EFh"/>
    <property type="match status" value="1"/>
</dbReference>
<evidence type="ECO:0000256" key="3">
    <source>
        <dbReference type="ARBA" id="ARBA00022475"/>
    </source>
</evidence>
<keyword evidence="7 10" id="KW-0406">Ion transport</keyword>
<dbReference type="InterPro" id="IPR002048">
    <property type="entry name" value="EF_hand_dom"/>
</dbReference>
<keyword evidence="8 10" id="KW-0472">Membrane</keyword>
<evidence type="ECO:0000313" key="16">
    <source>
        <dbReference type="Proteomes" id="UP000663874"/>
    </source>
</evidence>
<dbReference type="PANTHER" id="PTHR11893:SF36">
    <property type="entry name" value="INNEXIN-5"/>
    <property type="match status" value="1"/>
</dbReference>
<dbReference type="PANTHER" id="PTHR11893">
    <property type="entry name" value="INNEXIN"/>
    <property type="match status" value="1"/>
</dbReference>